<dbReference type="InterPro" id="IPR011063">
    <property type="entry name" value="TilS/TtcA_N"/>
</dbReference>
<feature type="domain" description="tRNA(Ile)-lysidine/2-thiocytidine synthase N-terminal" evidence="5">
    <location>
        <begin position="8"/>
        <end position="95"/>
    </location>
</feature>
<comment type="caution">
    <text evidence="6">The sequence shown here is derived from an EMBL/GenBank/DDBJ whole genome shotgun (WGS) entry which is preliminary data.</text>
</comment>
<dbReference type="InterPro" id="IPR014729">
    <property type="entry name" value="Rossmann-like_a/b/a_fold"/>
</dbReference>
<evidence type="ECO:0000256" key="4">
    <source>
        <dbReference type="ARBA" id="ARBA00022840"/>
    </source>
</evidence>
<dbReference type="GO" id="GO:0032267">
    <property type="term" value="F:tRNA(Ile)-lysidine synthase activity"/>
    <property type="evidence" value="ECO:0007669"/>
    <property type="project" value="UniProtKB-EC"/>
</dbReference>
<dbReference type="Pfam" id="PF01171">
    <property type="entry name" value="ATP_bind_3"/>
    <property type="match status" value="1"/>
</dbReference>
<reference evidence="7" key="1">
    <citation type="journal article" date="2018" name="Gigascience">
        <title>Genome assembly of the Pink Ipe (Handroanthus impetiginosus, Bignoniaceae), a highly valued, ecologically keystone Neotropical timber forest tree.</title>
        <authorList>
            <person name="Silva-Junior O.B."/>
            <person name="Grattapaglia D."/>
            <person name="Novaes E."/>
            <person name="Collevatti R.G."/>
        </authorList>
    </citation>
    <scope>NUCLEOTIDE SEQUENCE [LARGE SCALE GENOMIC DNA]</scope>
    <source>
        <strain evidence="7">cv. UFG-1</strain>
    </source>
</reference>
<keyword evidence="1 6" id="KW-0436">Ligase</keyword>
<dbReference type="Proteomes" id="UP000231279">
    <property type="component" value="Unassembled WGS sequence"/>
</dbReference>
<keyword evidence="7" id="KW-1185">Reference proteome</keyword>
<dbReference type="SUPFAM" id="SSF52402">
    <property type="entry name" value="Adenine nucleotide alpha hydrolases-like"/>
    <property type="match status" value="1"/>
</dbReference>
<accession>A0A2G9GFC1</accession>
<dbReference type="EMBL" id="NKXS01005315">
    <property type="protein sequence ID" value="PIN03983.1"/>
    <property type="molecule type" value="Genomic_DNA"/>
</dbReference>
<dbReference type="AlphaFoldDB" id="A0A2G9GFC1"/>
<dbReference type="PANTHER" id="PTHR43033">
    <property type="entry name" value="TRNA(ILE)-LYSIDINE SYNTHASE-RELATED"/>
    <property type="match status" value="1"/>
</dbReference>
<keyword evidence="4" id="KW-0067">ATP-binding</keyword>
<dbReference type="PANTHER" id="PTHR43033:SF5">
    <property type="entry name" value="TRNA(ILE)-LYSIDINE SYNTHETASE"/>
    <property type="match status" value="1"/>
</dbReference>
<organism evidence="6 7">
    <name type="scientific">Handroanthus impetiginosus</name>
    <dbReference type="NCBI Taxonomy" id="429701"/>
    <lineage>
        <taxon>Eukaryota</taxon>
        <taxon>Viridiplantae</taxon>
        <taxon>Streptophyta</taxon>
        <taxon>Embryophyta</taxon>
        <taxon>Tracheophyta</taxon>
        <taxon>Spermatophyta</taxon>
        <taxon>Magnoliopsida</taxon>
        <taxon>eudicotyledons</taxon>
        <taxon>Gunneridae</taxon>
        <taxon>Pentapetalae</taxon>
        <taxon>asterids</taxon>
        <taxon>lamiids</taxon>
        <taxon>Lamiales</taxon>
        <taxon>Bignoniaceae</taxon>
        <taxon>Crescentiina</taxon>
        <taxon>Tabebuia alliance</taxon>
        <taxon>Handroanthus</taxon>
    </lineage>
</organism>
<sequence>MIASNGMMQAELFILRLSRSSGVLGLAGMAFTSEMFPEFPNFSRDRSKAHGILLVRPLLEFSKEDMYDICRGGNQQWVEDPTNRSPIYARNRIRMSLSNLSSPMFKAELHAAISECRRTRLHVDRLCHLLLNEIVSIMPHGYAVINIETLQSMQVKDIYLAKFAALVLQFISQRHRPVRGNASKLLLNYLKTFPCKTCLTVAGCYLCPAPGSKGTKVLVCCSIDSSLPILMKLFPAYSYGGQYCFATSKLEQIVKDSEAYLNRSIPDALSVPFLDVTSSESVLLEAKRLGILSESTYRSIVSLQKEESEKFKSKGENISDFVSKEDMRFSGATLSKLIYPGQVGYFMNRFVLDWKACNRVTYNALPMNESVPVKELDSEGQCCCSSYLIGDEMVAEVRPMIDADWVYLSDLSKKTLGDQSQNHPAVKTERLTGRAMDYAILSARNALLSLKCIPVAARRAMPVLVHAKGVLLSIPSIGFSCCPHLVVTADFNPRIPLGGGHSSFP</sequence>
<evidence type="ECO:0000256" key="1">
    <source>
        <dbReference type="ARBA" id="ARBA00022598"/>
    </source>
</evidence>
<evidence type="ECO:0000313" key="7">
    <source>
        <dbReference type="Proteomes" id="UP000231279"/>
    </source>
</evidence>
<evidence type="ECO:0000256" key="2">
    <source>
        <dbReference type="ARBA" id="ARBA00022694"/>
    </source>
</evidence>
<keyword evidence="2" id="KW-0819">tRNA processing</keyword>
<evidence type="ECO:0000259" key="5">
    <source>
        <dbReference type="Pfam" id="PF01171"/>
    </source>
</evidence>
<dbReference type="OrthoDB" id="1708151at2759"/>
<evidence type="ECO:0000256" key="3">
    <source>
        <dbReference type="ARBA" id="ARBA00022741"/>
    </source>
</evidence>
<gene>
    <name evidence="6" type="ORF">CDL12_23481</name>
</gene>
<dbReference type="STRING" id="429701.A0A2G9GFC1"/>
<dbReference type="GO" id="GO:0008033">
    <property type="term" value="P:tRNA processing"/>
    <property type="evidence" value="ECO:0007669"/>
    <property type="project" value="UniProtKB-KW"/>
</dbReference>
<dbReference type="InterPro" id="IPR012094">
    <property type="entry name" value="tRNA_Ile_lys_synt"/>
</dbReference>
<dbReference type="Gene3D" id="3.40.50.620">
    <property type="entry name" value="HUPs"/>
    <property type="match status" value="1"/>
</dbReference>
<keyword evidence="3" id="KW-0547">Nucleotide-binding</keyword>
<dbReference type="EC" id="6.3.4.19" evidence="6"/>
<name>A0A2G9GFC1_9LAMI</name>
<evidence type="ECO:0000313" key="6">
    <source>
        <dbReference type="EMBL" id="PIN03983.1"/>
    </source>
</evidence>
<protein>
    <submittedName>
        <fullName evidence="6">tRNA(Ile)-lysidine synthetase</fullName>
        <ecNumber evidence="6">6.3.4.19</ecNumber>
    </submittedName>
</protein>
<proteinExistence type="predicted"/>
<dbReference type="GO" id="GO:0005524">
    <property type="term" value="F:ATP binding"/>
    <property type="evidence" value="ECO:0007669"/>
    <property type="project" value="UniProtKB-KW"/>
</dbReference>